<dbReference type="SMART" id="SM00387">
    <property type="entry name" value="HATPase_c"/>
    <property type="match status" value="1"/>
</dbReference>
<dbReference type="Gene3D" id="3.30.565.10">
    <property type="entry name" value="Histidine kinase-like ATPase, C-terminal domain"/>
    <property type="match status" value="1"/>
</dbReference>
<dbReference type="InterPro" id="IPR003594">
    <property type="entry name" value="HATPase_dom"/>
</dbReference>
<dbReference type="EMBL" id="FNPR01000004">
    <property type="protein sequence ID" value="SDY82393.1"/>
    <property type="molecule type" value="Genomic_DNA"/>
</dbReference>
<evidence type="ECO:0000256" key="1">
    <source>
        <dbReference type="ARBA" id="ARBA00022679"/>
    </source>
</evidence>
<evidence type="ECO:0000313" key="6">
    <source>
        <dbReference type="EMBL" id="SDY82393.1"/>
    </source>
</evidence>
<gene>
    <name evidence="6" type="ORF">SAMN05444486_104104</name>
</gene>
<dbReference type="RefSeq" id="WP_089894015.1">
    <property type="nucleotide sequence ID" value="NZ_CALJFH010000005.1"/>
</dbReference>
<reference evidence="6 7" key="1">
    <citation type="submission" date="2016-10" db="EMBL/GenBank/DDBJ databases">
        <authorList>
            <person name="de Groot N.N."/>
        </authorList>
    </citation>
    <scope>NUCLEOTIDE SEQUENCE [LARGE SCALE GENOMIC DNA]</scope>
    <source>
        <strain evidence="6 7">DSM 24677</strain>
    </source>
</reference>
<dbReference type="Pfam" id="PF07730">
    <property type="entry name" value="HisKA_3"/>
    <property type="match status" value="1"/>
</dbReference>
<dbReference type="InterPro" id="IPR011712">
    <property type="entry name" value="Sig_transdc_His_kin_sub3_dim/P"/>
</dbReference>
<dbReference type="SUPFAM" id="SSF55874">
    <property type="entry name" value="ATPase domain of HSP90 chaperone/DNA topoisomerase II/histidine kinase"/>
    <property type="match status" value="1"/>
</dbReference>
<dbReference type="CDD" id="cd16917">
    <property type="entry name" value="HATPase_UhpB-NarQ-NarX-like"/>
    <property type="match status" value="1"/>
</dbReference>
<dbReference type="InterPro" id="IPR050482">
    <property type="entry name" value="Sensor_HK_TwoCompSys"/>
</dbReference>
<dbReference type="GO" id="GO:0000155">
    <property type="term" value="F:phosphorelay sensor kinase activity"/>
    <property type="evidence" value="ECO:0007669"/>
    <property type="project" value="InterPro"/>
</dbReference>
<dbReference type="STRING" id="576131.SAMN05444486_104104"/>
<dbReference type="InterPro" id="IPR036890">
    <property type="entry name" value="HATPase_C_sf"/>
</dbReference>
<proteinExistence type="predicted"/>
<keyword evidence="1" id="KW-0808">Transferase</keyword>
<keyword evidence="4" id="KW-1133">Transmembrane helix</keyword>
<feature type="transmembrane region" description="Helical" evidence="4">
    <location>
        <begin position="197"/>
        <end position="219"/>
    </location>
</feature>
<organism evidence="6 7">
    <name type="scientific">Lentibacter algarum</name>
    <dbReference type="NCBI Taxonomy" id="576131"/>
    <lineage>
        <taxon>Bacteria</taxon>
        <taxon>Pseudomonadati</taxon>
        <taxon>Pseudomonadota</taxon>
        <taxon>Alphaproteobacteria</taxon>
        <taxon>Rhodobacterales</taxon>
        <taxon>Roseobacteraceae</taxon>
        <taxon>Lentibacter</taxon>
    </lineage>
</organism>
<dbReference type="PANTHER" id="PTHR24421">
    <property type="entry name" value="NITRATE/NITRITE SENSOR PROTEIN NARX-RELATED"/>
    <property type="match status" value="1"/>
</dbReference>
<dbReference type="Proteomes" id="UP000199026">
    <property type="component" value="Unassembled WGS sequence"/>
</dbReference>
<evidence type="ECO:0000256" key="3">
    <source>
        <dbReference type="ARBA" id="ARBA00023012"/>
    </source>
</evidence>
<dbReference type="GO" id="GO:0016020">
    <property type="term" value="C:membrane"/>
    <property type="evidence" value="ECO:0007669"/>
    <property type="project" value="InterPro"/>
</dbReference>
<accession>A0A1H3N0X2</accession>
<feature type="domain" description="Histidine kinase" evidence="5">
    <location>
        <begin position="307"/>
        <end position="462"/>
    </location>
</feature>
<keyword evidence="4" id="KW-0812">Transmembrane</keyword>
<keyword evidence="7" id="KW-1185">Reference proteome</keyword>
<evidence type="ECO:0000313" key="7">
    <source>
        <dbReference type="Proteomes" id="UP000199026"/>
    </source>
</evidence>
<keyword evidence="4" id="KW-0472">Membrane</keyword>
<evidence type="ECO:0000256" key="4">
    <source>
        <dbReference type="SAM" id="Phobius"/>
    </source>
</evidence>
<sequence>MNTEKAERFWNRLSLPRQFILAGSVVMFVAMVLVGSWVSKRIEQAAVQNFAIIAANYVESFIAPITQDLAEGDTLSPPAKQAMIEVFSTTALNERIVSYKIWKEGGLIVHASDPSLIGKVFEPSEDLQAAWTGKFAASLDNHVDAEDASEASLGISLLEVYSPIHEVFSGRIIAVAEFYERADPLVAELRSARRNSWLVVGSAFLASGLLLAGIVQAGGRTIQEQRQRLQTQLAQSEHLAEQNIALRRKAITANLRATAQLEQTIRHVGSDLHDGPAQHLSLAALRLDSAFDKNADPNARSEIRASIDRALEEIRAISRGLALPELEQMDLASLVRAAISEREVQSGIDVNVTFFGSEPKHLSYTEKLCVYRFLQEGLSNAVRHGGVKSAEVRVAVDTKIIEISIHDDGSGFDMNAVPGLHATGGQGLTGLRDRAESIGGSILVSSNPRSGTTLTLTLLREQYNGNPTNPRR</sequence>
<evidence type="ECO:0000256" key="2">
    <source>
        <dbReference type="ARBA" id="ARBA00022777"/>
    </source>
</evidence>
<dbReference type="AlphaFoldDB" id="A0A1H3N0X2"/>
<dbReference type="PROSITE" id="PS50109">
    <property type="entry name" value="HIS_KIN"/>
    <property type="match status" value="1"/>
</dbReference>
<dbReference type="GeneID" id="78125745"/>
<feature type="transmembrane region" description="Helical" evidence="4">
    <location>
        <begin position="20"/>
        <end position="38"/>
    </location>
</feature>
<protein>
    <submittedName>
        <fullName evidence="6">Signal transduction histidine kinase</fullName>
    </submittedName>
</protein>
<name>A0A1H3N0X2_9RHOB</name>
<dbReference type="GO" id="GO:0046983">
    <property type="term" value="F:protein dimerization activity"/>
    <property type="evidence" value="ECO:0007669"/>
    <property type="project" value="InterPro"/>
</dbReference>
<keyword evidence="2 6" id="KW-0418">Kinase</keyword>
<evidence type="ECO:0000259" key="5">
    <source>
        <dbReference type="PROSITE" id="PS50109"/>
    </source>
</evidence>
<dbReference type="Pfam" id="PF02518">
    <property type="entry name" value="HATPase_c"/>
    <property type="match status" value="1"/>
</dbReference>
<keyword evidence="3" id="KW-0902">Two-component regulatory system</keyword>
<dbReference type="InterPro" id="IPR005467">
    <property type="entry name" value="His_kinase_dom"/>
</dbReference>